<reference evidence="1" key="2">
    <citation type="submission" date="2020-11" db="EMBL/GenBank/DDBJ databases">
        <authorList>
            <person name="McCartney M.A."/>
            <person name="Auch B."/>
            <person name="Kono T."/>
            <person name="Mallez S."/>
            <person name="Becker A."/>
            <person name="Gohl D.M."/>
            <person name="Silverstein K.A.T."/>
            <person name="Koren S."/>
            <person name="Bechman K.B."/>
            <person name="Herman A."/>
            <person name="Abrahante J.E."/>
            <person name="Garbe J."/>
        </authorList>
    </citation>
    <scope>NUCLEOTIDE SEQUENCE</scope>
    <source>
        <strain evidence="1">Duluth1</strain>
        <tissue evidence="1">Whole animal</tissue>
    </source>
</reference>
<dbReference type="Proteomes" id="UP000828390">
    <property type="component" value="Unassembled WGS sequence"/>
</dbReference>
<organism evidence="1 2">
    <name type="scientific">Dreissena polymorpha</name>
    <name type="common">Zebra mussel</name>
    <name type="synonym">Mytilus polymorpha</name>
    <dbReference type="NCBI Taxonomy" id="45954"/>
    <lineage>
        <taxon>Eukaryota</taxon>
        <taxon>Metazoa</taxon>
        <taxon>Spiralia</taxon>
        <taxon>Lophotrochozoa</taxon>
        <taxon>Mollusca</taxon>
        <taxon>Bivalvia</taxon>
        <taxon>Autobranchia</taxon>
        <taxon>Heteroconchia</taxon>
        <taxon>Euheterodonta</taxon>
        <taxon>Imparidentia</taxon>
        <taxon>Neoheterodontei</taxon>
        <taxon>Myida</taxon>
        <taxon>Dreissenoidea</taxon>
        <taxon>Dreissenidae</taxon>
        <taxon>Dreissena</taxon>
    </lineage>
</organism>
<protein>
    <submittedName>
        <fullName evidence="1">Uncharacterized protein</fullName>
    </submittedName>
</protein>
<keyword evidence="2" id="KW-1185">Reference proteome</keyword>
<reference evidence="1" key="1">
    <citation type="journal article" date="2019" name="bioRxiv">
        <title>The Genome of the Zebra Mussel, Dreissena polymorpha: A Resource for Invasive Species Research.</title>
        <authorList>
            <person name="McCartney M.A."/>
            <person name="Auch B."/>
            <person name="Kono T."/>
            <person name="Mallez S."/>
            <person name="Zhang Y."/>
            <person name="Obille A."/>
            <person name="Becker A."/>
            <person name="Abrahante J.E."/>
            <person name="Garbe J."/>
            <person name="Badalamenti J.P."/>
            <person name="Herman A."/>
            <person name="Mangelson H."/>
            <person name="Liachko I."/>
            <person name="Sullivan S."/>
            <person name="Sone E.D."/>
            <person name="Koren S."/>
            <person name="Silverstein K.A.T."/>
            <person name="Beckman K.B."/>
            <person name="Gohl D.M."/>
        </authorList>
    </citation>
    <scope>NUCLEOTIDE SEQUENCE</scope>
    <source>
        <strain evidence="1">Duluth1</strain>
        <tissue evidence="1">Whole animal</tissue>
    </source>
</reference>
<gene>
    <name evidence="1" type="ORF">DPMN_073545</name>
</gene>
<evidence type="ECO:0000313" key="2">
    <source>
        <dbReference type="Proteomes" id="UP000828390"/>
    </source>
</evidence>
<sequence>MHLIIGKAQRTDIPPHELGGYIMTFIYLPSVFKEDFKQYIGLIIPTILKVKRC</sequence>
<dbReference type="EMBL" id="JAIWYP010000014">
    <property type="protein sequence ID" value="KAH3713743.1"/>
    <property type="molecule type" value="Genomic_DNA"/>
</dbReference>
<accession>A0A9D4HDJ6</accession>
<dbReference type="AlphaFoldDB" id="A0A9D4HDJ6"/>
<name>A0A9D4HDJ6_DREPO</name>
<proteinExistence type="predicted"/>
<evidence type="ECO:0000313" key="1">
    <source>
        <dbReference type="EMBL" id="KAH3713743.1"/>
    </source>
</evidence>
<comment type="caution">
    <text evidence="1">The sequence shown here is derived from an EMBL/GenBank/DDBJ whole genome shotgun (WGS) entry which is preliminary data.</text>
</comment>